<keyword evidence="2" id="KW-1185">Reference proteome</keyword>
<dbReference type="AlphaFoldDB" id="M5E0G7"/>
<name>M5E0G7_9FIRM</name>
<dbReference type="EMBL" id="CAUI01000010">
    <property type="protein sequence ID" value="CCU78960.1"/>
    <property type="molecule type" value="Genomic_DNA"/>
</dbReference>
<dbReference type="InParanoid" id="M5E0G7"/>
<evidence type="ECO:0000313" key="2">
    <source>
        <dbReference type="Proteomes" id="UP000012063"/>
    </source>
</evidence>
<evidence type="ECO:0000313" key="1">
    <source>
        <dbReference type="EMBL" id="CCU78960.1"/>
    </source>
</evidence>
<comment type="caution">
    <text evidence="1">The sequence shown here is derived from an EMBL/GenBank/DDBJ whole genome shotgun (WGS) entry which is preliminary data.</text>
</comment>
<dbReference type="Proteomes" id="UP000012063">
    <property type="component" value="Unassembled WGS sequence"/>
</dbReference>
<proteinExistence type="predicted"/>
<reference evidence="2" key="1">
    <citation type="journal article" date="2013" name="Genome Announc.">
        <title>Genome Sequence of Halanaerobium saccharolyticum subsp. saccharolyticum Strain DSM 6643T, a Halophilic Hydrogen-Producing Bacterium.</title>
        <authorList>
            <person name="Kivisto A."/>
            <person name="Larjo A."/>
            <person name="Ciranna A."/>
            <person name="Santala V."/>
            <person name="Roos C."/>
            <person name="Karp M."/>
        </authorList>
    </citation>
    <scope>NUCLEOTIDE SEQUENCE [LARGE SCALE GENOMIC DNA]</scope>
    <source>
        <strain evidence="2">DSM 6643</strain>
    </source>
</reference>
<sequence length="47" mass="5330">MINNIQAYLINIYFINDKSVNGSKSKVEWIGAIKVVKNYLGIKKITS</sequence>
<gene>
    <name evidence="1" type="ORF">HSACCH_01023</name>
</gene>
<protein>
    <submittedName>
        <fullName evidence="1">Uncharacterized protein</fullName>
    </submittedName>
</protein>
<accession>M5E0G7</accession>
<organism evidence="1 2">
    <name type="scientific">Halanaerobium saccharolyticum subsp. saccharolyticum DSM 6643</name>
    <dbReference type="NCBI Taxonomy" id="1293054"/>
    <lineage>
        <taxon>Bacteria</taxon>
        <taxon>Bacillati</taxon>
        <taxon>Bacillota</taxon>
        <taxon>Clostridia</taxon>
        <taxon>Halanaerobiales</taxon>
        <taxon>Halanaerobiaceae</taxon>
        <taxon>Halanaerobium</taxon>
    </lineage>
</organism>